<feature type="transmembrane region" description="Helical" evidence="1">
    <location>
        <begin position="110"/>
        <end position="131"/>
    </location>
</feature>
<organism evidence="2 3">
    <name type="scientific">Cavenderia fasciculata</name>
    <name type="common">Slime mold</name>
    <name type="synonym">Dictyostelium fasciculatum</name>
    <dbReference type="NCBI Taxonomy" id="261658"/>
    <lineage>
        <taxon>Eukaryota</taxon>
        <taxon>Amoebozoa</taxon>
        <taxon>Evosea</taxon>
        <taxon>Eumycetozoa</taxon>
        <taxon>Dictyostelia</taxon>
        <taxon>Acytosteliales</taxon>
        <taxon>Cavenderiaceae</taxon>
        <taxon>Cavenderia</taxon>
    </lineage>
</organism>
<dbReference type="KEGG" id="dfa:DFA_00835"/>
<dbReference type="Proteomes" id="UP000007797">
    <property type="component" value="Unassembled WGS sequence"/>
</dbReference>
<evidence type="ECO:0000313" key="3">
    <source>
        <dbReference type="Proteomes" id="UP000007797"/>
    </source>
</evidence>
<dbReference type="AlphaFoldDB" id="F4PU40"/>
<keyword evidence="1" id="KW-0472">Membrane</keyword>
<reference evidence="3" key="1">
    <citation type="journal article" date="2011" name="Genome Res.">
        <title>Phylogeny-wide analysis of social amoeba genomes highlights ancient origins for complex intercellular communication.</title>
        <authorList>
            <person name="Heidel A.J."/>
            <person name="Lawal H.M."/>
            <person name="Felder M."/>
            <person name="Schilde C."/>
            <person name="Helps N.R."/>
            <person name="Tunggal B."/>
            <person name="Rivero F."/>
            <person name="John U."/>
            <person name="Schleicher M."/>
            <person name="Eichinger L."/>
            <person name="Platzer M."/>
            <person name="Noegel A.A."/>
            <person name="Schaap P."/>
            <person name="Gloeckner G."/>
        </authorList>
    </citation>
    <scope>NUCLEOTIDE SEQUENCE [LARGE SCALE GENOMIC DNA]</scope>
    <source>
        <strain evidence="3">SH3</strain>
    </source>
</reference>
<gene>
    <name evidence="2" type="ORF">DFA_00835</name>
</gene>
<evidence type="ECO:0000256" key="1">
    <source>
        <dbReference type="SAM" id="Phobius"/>
    </source>
</evidence>
<evidence type="ECO:0008006" key="4">
    <source>
        <dbReference type="Google" id="ProtNLM"/>
    </source>
</evidence>
<name>F4PU40_CACFS</name>
<accession>F4PU40</accession>
<sequence length="211" mass="24969">MSPSVLGSICVYKYISCLIKQQQVAYDLRERKRMTSVYKITALDERGQYNRCFTLKYPSIQLTHVLTNDEYLYIVKKYNFWLSFHIAQPVGFVLGFGIFGIIVYYSWPTFYFYLTLSVEIIGMILVALFYIKRYLIVRLKSNLDFVTKKLNERYAPNRVSFTVDYDFDLDRYILSIHYPTAPYSDKNNNNNQDYTAIEISKQNPWSMAIDN</sequence>
<evidence type="ECO:0000313" key="2">
    <source>
        <dbReference type="EMBL" id="EGG20966.1"/>
    </source>
</evidence>
<keyword evidence="1" id="KW-0812">Transmembrane</keyword>
<dbReference type="GeneID" id="14873721"/>
<dbReference type="EMBL" id="GL883010">
    <property type="protein sequence ID" value="EGG20966.1"/>
    <property type="molecule type" value="Genomic_DNA"/>
</dbReference>
<dbReference type="RefSeq" id="XP_004358816.1">
    <property type="nucleotide sequence ID" value="XM_004358759.1"/>
</dbReference>
<keyword evidence="3" id="KW-1185">Reference proteome</keyword>
<protein>
    <recommendedName>
        <fullName evidence="4">Transmembrane protein</fullName>
    </recommendedName>
</protein>
<keyword evidence="1" id="KW-1133">Transmembrane helix</keyword>
<feature type="transmembrane region" description="Helical" evidence="1">
    <location>
        <begin position="80"/>
        <end position="104"/>
    </location>
</feature>
<proteinExistence type="predicted"/>